<dbReference type="RefSeq" id="WP_163179821.1">
    <property type="nucleotide sequence ID" value="NZ_JAAIWM010000003.1"/>
</dbReference>
<feature type="transmembrane region" description="Helical" evidence="1">
    <location>
        <begin position="97"/>
        <end position="119"/>
    </location>
</feature>
<keyword evidence="1" id="KW-0812">Transmembrane</keyword>
<dbReference type="EMBL" id="JAAIWM010000003">
    <property type="protein sequence ID" value="NEY72375.1"/>
    <property type="molecule type" value="Genomic_DNA"/>
</dbReference>
<sequence length="145" mass="16879">MKLKDIKNIIYQSEDKELLNFINDHFAHSKNKRVNDYKNNLDLLKRLDKDTIRFAIARMKKSEHNNDLTILSPVITILLSIFTLASSVLAIQLRDLVYLAYSLSLIMILAILTQIIRLIPQVKSRKLNAILFRSLLEDIEKEKKS</sequence>
<proteinExistence type="predicted"/>
<evidence type="ECO:0000313" key="2">
    <source>
        <dbReference type="EMBL" id="NEY72375.1"/>
    </source>
</evidence>
<gene>
    <name evidence="2" type="ORF">G4D63_11625</name>
</gene>
<keyword evidence="1" id="KW-0472">Membrane</keyword>
<organism evidence="2 3">
    <name type="scientific">Bacillus mesophilus</name>
    <dbReference type="NCBI Taxonomy" id="1808955"/>
    <lineage>
        <taxon>Bacteria</taxon>
        <taxon>Bacillati</taxon>
        <taxon>Bacillota</taxon>
        <taxon>Bacilli</taxon>
        <taxon>Bacillales</taxon>
        <taxon>Bacillaceae</taxon>
        <taxon>Bacillus</taxon>
    </lineage>
</organism>
<keyword evidence="1" id="KW-1133">Transmembrane helix</keyword>
<keyword evidence="3" id="KW-1185">Reference proteome</keyword>
<dbReference type="AlphaFoldDB" id="A0A6M0Q7P2"/>
<dbReference type="Proteomes" id="UP000481043">
    <property type="component" value="Unassembled WGS sequence"/>
</dbReference>
<evidence type="ECO:0000256" key="1">
    <source>
        <dbReference type="SAM" id="Phobius"/>
    </source>
</evidence>
<comment type="caution">
    <text evidence="2">The sequence shown here is derived from an EMBL/GenBank/DDBJ whole genome shotgun (WGS) entry which is preliminary data.</text>
</comment>
<name>A0A6M0Q7P2_9BACI</name>
<feature type="transmembrane region" description="Helical" evidence="1">
    <location>
        <begin position="68"/>
        <end position="91"/>
    </location>
</feature>
<accession>A0A6M0Q7P2</accession>
<reference evidence="2 3" key="1">
    <citation type="submission" date="2020-02" db="EMBL/GenBank/DDBJ databases">
        <title>Bacillus aquiflavi sp. nov., isolated from yellow water of strong flavor Chinese baijiu in Yibin region of China.</title>
        <authorList>
            <person name="Xie J."/>
        </authorList>
    </citation>
    <scope>NUCLEOTIDE SEQUENCE [LARGE SCALE GENOMIC DNA]</scope>
    <source>
        <strain evidence="2 3">SA4</strain>
    </source>
</reference>
<evidence type="ECO:0000313" key="3">
    <source>
        <dbReference type="Proteomes" id="UP000481043"/>
    </source>
</evidence>
<protein>
    <submittedName>
        <fullName evidence="2">Uncharacterized protein</fullName>
    </submittedName>
</protein>